<dbReference type="AlphaFoldDB" id="A0A8D8YRD7"/>
<name>A0A8D8YRD7_9HEMI</name>
<proteinExistence type="predicted"/>
<accession>A0A8D8YRD7</accession>
<evidence type="ECO:0000313" key="1">
    <source>
        <dbReference type="EMBL" id="CAG6733146.1"/>
    </source>
</evidence>
<sequence length="113" mass="12862">MLLSIHTLLQLHPMTYKVDRYHQQMPVTSSTILTPRLFTSPSSDISSMMWFVAILYSSGDNGAPCISPFLMRILEDLSTPTSKTVLLLVWQSMTMFLSRVGALVRSNDFFTWL</sequence>
<dbReference type="EMBL" id="HBUF01388920">
    <property type="protein sequence ID" value="CAG6733146.1"/>
    <property type="molecule type" value="Transcribed_RNA"/>
</dbReference>
<reference evidence="1" key="1">
    <citation type="submission" date="2021-05" db="EMBL/GenBank/DDBJ databases">
        <authorList>
            <person name="Alioto T."/>
            <person name="Alioto T."/>
            <person name="Gomez Garrido J."/>
        </authorList>
    </citation>
    <scope>NUCLEOTIDE SEQUENCE</scope>
</reference>
<protein>
    <submittedName>
        <fullName evidence="1">Uncharacterized protein</fullName>
    </submittedName>
</protein>
<organism evidence="1">
    <name type="scientific">Cacopsylla melanoneura</name>
    <dbReference type="NCBI Taxonomy" id="428564"/>
    <lineage>
        <taxon>Eukaryota</taxon>
        <taxon>Metazoa</taxon>
        <taxon>Ecdysozoa</taxon>
        <taxon>Arthropoda</taxon>
        <taxon>Hexapoda</taxon>
        <taxon>Insecta</taxon>
        <taxon>Pterygota</taxon>
        <taxon>Neoptera</taxon>
        <taxon>Paraneoptera</taxon>
        <taxon>Hemiptera</taxon>
        <taxon>Sternorrhyncha</taxon>
        <taxon>Psylloidea</taxon>
        <taxon>Psyllidae</taxon>
        <taxon>Psyllinae</taxon>
        <taxon>Cacopsylla</taxon>
    </lineage>
</organism>